<dbReference type="InterPro" id="IPR050351">
    <property type="entry name" value="BphY/WalK/GraS-like"/>
</dbReference>
<keyword evidence="5" id="KW-0808">Transferase</keyword>
<keyword evidence="9" id="KW-1133">Transmembrane helix</keyword>
<keyword evidence="8 9" id="KW-0472">Membrane</keyword>
<accession>D9SVR6</accession>
<evidence type="ECO:0000256" key="5">
    <source>
        <dbReference type="ARBA" id="ARBA00022679"/>
    </source>
</evidence>
<evidence type="ECO:0000256" key="8">
    <source>
        <dbReference type="ARBA" id="ARBA00023136"/>
    </source>
</evidence>
<keyword evidence="9" id="KW-0812">Transmembrane</keyword>
<evidence type="ECO:0000256" key="2">
    <source>
        <dbReference type="ARBA" id="ARBA00004370"/>
    </source>
</evidence>
<dbReference type="GO" id="GO:0004721">
    <property type="term" value="F:phosphoprotein phosphatase activity"/>
    <property type="evidence" value="ECO:0007669"/>
    <property type="project" value="TreeGrafter"/>
</dbReference>
<evidence type="ECO:0000256" key="1">
    <source>
        <dbReference type="ARBA" id="ARBA00000085"/>
    </source>
</evidence>
<dbReference type="HOGENOM" id="CLU_000445_89_6_9"/>
<dbReference type="SMART" id="SM00387">
    <property type="entry name" value="HATPase_c"/>
    <property type="match status" value="1"/>
</dbReference>
<evidence type="ECO:0000259" key="10">
    <source>
        <dbReference type="PROSITE" id="PS50109"/>
    </source>
</evidence>
<dbReference type="Pfam" id="PF00512">
    <property type="entry name" value="HisKA"/>
    <property type="match status" value="1"/>
</dbReference>
<keyword evidence="6 11" id="KW-0418">Kinase</keyword>
<evidence type="ECO:0000256" key="9">
    <source>
        <dbReference type="SAM" id="Phobius"/>
    </source>
</evidence>
<evidence type="ECO:0000313" key="12">
    <source>
        <dbReference type="Proteomes" id="UP000002730"/>
    </source>
</evidence>
<dbReference type="STRING" id="573061.Clocel_3449"/>
<organism evidence="11 12">
    <name type="scientific">Clostridium cellulovorans (strain ATCC 35296 / DSM 3052 / OCM 3 / 743B)</name>
    <dbReference type="NCBI Taxonomy" id="573061"/>
    <lineage>
        <taxon>Bacteria</taxon>
        <taxon>Bacillati</taxon>
        <taxon>Bacillota</taxon>
        <taxon>Clostridia</taxon>
        <taxon>Eubacteriales</taxon>
        <taxon>Clostridiaceae</taxon>
        <taxon>Clostridium</taxon>
    </lineage>
</organism>
<dbReference type="InterPro" id="IPR005467">
    <property type="entry name" value="His_kinase_dom"/>
</dbReference>
<dbReference type="AlphaFoldDB" id="D9SVR6"/>
<sequence length="432" mass="48980">MKKFKNVILEKFNLSKPFMKGDLLRSSKIKLLATNVAFFVGIISIFSLIIFNYIKINQYKSIDMEITKSINDIPRLMTDHRPKPDIIVILWDTKGNIIDISTKSNFFEENKTSFFPKSFDTIQSLSVSDSSFRTESVKVKAYTGDTIYAQVLISSNSEDNALSNIFVILTIGGSLVIILSVFASYFLAKQNMKPILLAWQKQKEFVEDASHEMRTPLTVVQTKLELLLREPNAKIIDKYDYIAPALSETGRLSRLVGNLLTLARADSNTTEIIKEEIEVNSLISKICEPYIEIAELEDKKIFINLSNKIYLPCDKDRIHQLMVILLDNALKYTVDNGIIIVNSYIKDTKWFFQVIDNGIGIKEENLGKVFERFFREDKARSRETGGSGLGLSIAKWIVTKHGGTIKAMRNQPTGTIIEVKIPINPTTALKEI</sequence>
<evidence type="ECO:0000256" key="7">
    <source>
        <dbReference type="ARBA" id="ARBA00023012"/>
    </source>
</evidence>
<dbReference type="PANTHER" id="PTHR45453">
    <property type="entry name" value="PHOSPHATE REGULON SENSOR PROTEIN PHOR"/>
    <property type="match status" value="1"/>
</dbReference>
<dbReference type="FunFam" id="1.10.287.130:FF:000001">
    <property type="entry name" value="Two-component sensor histidine kinase"/>
    <property type="match status" value="1"/>
</dbReference>
<dbReference type="GO" id="GO:0000155">
    <property type="term" value="F:phosphorelay sensor kinase activity"/>
    <property type="evidence" value="ECO:0007669"/>
    <property type="project" value="InterPro"/>
</dbReference>
<comment type="catalytic activity">
    <reaction evidence="1">
        <text>ATP + protein L-histidine = ADP + protein N-phospho-L-histidine.</text>
        <dbReference type="EC" id="2.7.13.3"/>
    </reaction>
</comment>
<dbReference type="GO" id="GO:0016036">
    <property type="term" value="P:cellular response to phosphate starvation"/>
    <property type="evidence" value="ECO:0007669"/>
    <property type="project" value="TreeGrafter"/>
</dbReference>
<dbReference type="PROSITE" id="PS50109">
    <property type="entry name" value="HIS_KIN"/>
    <property type="match status" value="1"/>
</dbReference>
<dbReference type="FunFam" id="3.30.565.10:FF:000006">
    <property type="entry name" value="Sensor histidine kinase WalK"/>
    <property type="match status" value="1"/>
</dbReference>
<dbReference type="eggNOG" id="COG5002">
    <property type="taxonomic scope" value="Bacteria"/>
</dbReference>
<dbReference type="SUPFAM" id="SSF47384">
    <property type="entry name" value="Homodimeric domain of signal transducing histidine kinase"/>
    <property type="match status" value="1"/>
</dbReference>
<dbReference type="InterPro" id="IPR036097">
    <property type="entry name" value="HisK_dim/P_sf"/>
</dbReference>
<feature type="transmembrane region" description="Helical" evidence="9">
    <location>
        <begin position="165"/>
        <end position="188"/>
    </location>
</feature>
<dbReference type="InterPro" id="IPR003594">
    <property type="entry name" value="HATPase_dom"/>
</dbReference>
<evidence type="ECO:0000256" key="4">
    <source>
        <dbReference type="ARBA" id="ARBA00022553"/>
    </source>
</evidence>
<dbReference type="InterPro" id="IPR036890">
    <property type="entry name" value="HATPase_C_sf"/>
</dbReference>
<evidence type="ECO:0000313" key="11">
    <source>
        <dbReference type="EMBL" id="ADL53127.1"/>
    </source>
</evidence>
<dbReference type="PANTHER" id="PTHR45453:SF1">
    <property type="entry name" value="PHOSPHATE REGULON SENSOR PROTEIN PHOR"/>
    <property type="match status" value="1"/>
</dbReference>
<keyword evidence="4" id="KW-0597">Phosphoprotein</keyword>
<proteinExistence type="predicted"/>
<dbReference type="SMART" id="SM00388">
    <property type="entry name" value="HisKA"/>
    <property type="match status" value="1"/>
</dbReference>
<dbReference type="InterPro" id="IPR004358">
    <property type="entry name" value="Sig_transdc_His_kin-like_C"/>
</dbReference>
<dbReference type="Gene3D" id="1.10.287.130">
    <property type="match status" value="1"/>
</dbReference>
<dbReference type="OrthoDB" id="9813151at2"/>
<feature type="domain" description="Histidine kinase" evidence="10">
    <location>
        <begin position="208"/>
        <end position="425"/>
    </location>
</feature>
<dbReference type="SUPFAM" id="SSF55874">
    <property type="entry name" value="ATPase domain of HSP90 chaperone/DNA topoisomerase II/histidine kinase"/>
    <property type="match status" value="1"/>
</dbReference>
<dbReference type="CDD" id="cd00075">
    <property type="entry name" value="HATPase"/>
    <property type="match status" value="1"/>
</dbReference>
<dbReference type="PRINTS" id="PR00344">
    <property type="entry name" value="BCTRLSENSOR"/>
</dbReference>
<dbReference type="CDD" id="cd00082">
    <property type="entry name" value="HisKA"/>
    <property type="match status" value="1"/>
</dbReference>
<gene>
    <name evidence="11" type="ordered locus">Clocel_3449</name>
</gene>
<keyword evidence="7" id="KW-0902">Two-component regulatory system</keyword>
<reference evidence="11 12" key="1">
    <citation type="submission" date="2010-08" db="EMBL/GenBank/DDBJ databases">
        <title>Complete sequence of Clostridium cellulovorans 743B.</title>
        <authorList>
            <consortium name="US DOE Joint Genome Institute"/>
            <person name="Lucas S."/>
            <person name="Copeland A."/>
            <person name="Lapidus A."/>
            <person name="Cheng J.-F."/>
            <person name="Bruce D."/>
            <person name="Goodwin L."/>
            <person name="Pitluck S."/>
            <person name="Chertkov O."/>
            <person name="Detter J.C."/>
            <person name="Han C."/>
            <person name="Tapia R."/>
            <person name="Land M."/>
            <person name="Hauser L."/>
            <person name="Chang Y.-J."/>
            <person name="Jeffries C."/>
            <person name="Kyrpides N."/>
            <person name="Ivanova N."/>
            <person name="Mikhailova N."/>
            <person name="Hemme C.L."/>
            <person name="Woyke T."/>
        </authorList>
    </citation>
    <scope>NUCLEOTIDE SEQUENCE [LARGE SCALE GENOMIC DNA]</scope>
    <source>
        <strain evidence="12">ATCC 35296 / DSM 3052 / OCM 3 / 743B</strain>
    </source>
</reference>
<dbReference type="Pfam" id="PF02518">
    <property type="entry name" value="HATPase_c"/>
    <property type="match status" value="1"/>
</dbReference>
<dbReference type="KEGG" id="ccb:Clocel_3449"/>
<dbReference type="Proteomes" id="UP000002730">
    <property type="component" value="Chromosome"/>
</dbReference>
<dbReference type="EMBL" id="CP002160">
    <property type="protein sequence ID" value="ADL53127.1"/>
    <property type="molecule type" value="Genomic_DNA"/>
</dbReference>
<dbReference type="RefSeq" id="WP_010073526.1">
    <property type="nucleotide sequence ID" value="NC_014393.1"/>
</dbReference>
<name>D9SVR6_CLOC7</name>
<dbReference type="GO" id="GO:0005886">
    <property type="term" value="C:plasma membrane"/>
    <property type="evidence" value="ECO:0007669"/>
    <property type="project" value="TreeGrafter"/>
</dbReference>
<comment type="subcellular location">
    <subcellularLocation>
        <location evidence="2">Membrane</location>
    </subcellularLocation>
</comment>
<keyword evidence="12" id="KW-1185">Reference proteome</keyword>
<dbReference type="Gene3D" id="3.30.565.10">
    <property type="entry name" value="Histidine kinase-like ATPase, C-terminal domain"/>
    <property type="match status" value="1"/>
</dbReference>
<dbReference type="InterPro" id="IPR003661">
    <property type="entry name" value="HisK_dim/P_dom"/>
</dbReference>
<dbReference type="EC" id="2.7.13.3" evidence="3"/>
<evidence type="ECO:0000256" key="3">
    <source>
        <dbReference type="ARBA" id="ARBA00012438"/>
    </source>
</evidence>
<feature type="transmembrane region" description="Helical" evidence="9">
    <location>
        <begin position="29"/>
        <end position="54"/>
    </location>
</feature>
<evidence type="ECO:0000256" key="6">
    <source>
        <dbReference type="ARBA" id="ARBA00022777"/>
    </source>
</evidence>
<protein>
    <recommendedName>
        <fullName evidence="3">histidine kinase</fullName>
        <ecNumber evidence="3">2.7.13.3</ecNumber>
    </recommendedName>
</protein>